<feature type="region of interest" description="Disordered" evidence="1">
    <location>
        <begin position="154"/>
        <end position="248"/>
    </location>
</feature>
<comment type="caution">
    <text evidence="2">The sequence shown here is derived from an EMBL/GenBank/DDBJ whole genome shotgun (WGS) entry which is preliminary data.</text>
</comment>
<feature type="compositionally biased region" description="Basic residues" evidence="1">
    <location>
        <begin position="155"/>
        <end position="167"/>
    </location>
</feature>
<name>A0ABQ8XA71_9EUKA</name>
<gene>
    <name evidence="2" type="ORF">M0813_08525</name>
</gene>
<proteinExistence type="predicted"/>
<feature type="compositionally biased region" description="Basic residues" evidence="1">
    <location>
        <begin position="214"/>
        <end position="230"/>
    </location>
</feature>
<evidence type="ECO:0000313" key="2">
    <source>
        <dbReference type="EMBL" id="KAJ6229025.1"/>
    </source>
</evidence>
<evidence type="ECO:0000256" key="1">
    <source>
        <dbReference type="SAM" id="MobiDB-lite"/>
    </source>
</evidence>
<keyword evidence="3" id="KW-1185">Reference proteome</keyword>
<feature type="compositionally biased region" description="Basic residues" evidence="1">
    <location>
        <begin position="182"/>
        <end position="195"/>
    </location>
</feature>
<organism evidence="2 3">
    <name type="scientific">Anaeramoeba flamelloides</name>
    <dbReference type="NCBI Taxonomy" id="1746091"/>
    <lineage>
        <taxon>Eukaryota</taxon>
        <taxon>Metamonada</taxon>
        <taxon>Anaeramoebidae</taxon>
        <taxon>Anaeramoeba</taxon>
    </lineage>
</organism>
<dbReference type="Proteomes" id="UP001150062">
    <property type="component" value="Unassembled WGS sequence"/>
</dbReference>
<feature type="compositionally biased region" description="Basic and acidic residues" evidence="1">
    <location>
        <begin position="200"/>
        <end position="212"/>
    </location>
</feature>
<protein>
    <submittedName>
        <fullName evidence="2">Double-stranded RNA-binding protein</fullName>
    </submittedName>
</protein>
<feature type="compositionally biased region" description="Basic and acidic residues" evidence="1">
    <location>
        <begin position="234"/>
        <end position="248"/>
    </location>
</feature>
<reference evidence="2" key="1">
    <citation type="submission" date="2022-08" db="EMBL/GenBank/DDBJ databases">
        <title>Novel sulfate-reducing endosymbionts in the free-living metamonad Anaeramoeba.</title>
        <authorList>
            <person name="Jerlstrom-Hultqvist J."/>
            <person name="Cepicka I."/>
            <person name="Gallot-Lavallee L."/>
            <person name="Salas-Leiva D."/>
            <person name="Curtis B.A."/>
            <person name="Zahonova K."/>
            <person name="Pipaliya S."/>
            <person name="Dacks J."/>
            <person name="Roger A.J."/>
        </authorList>
    </citation>
    <scope>NUCLEOTIDE SEQUENCE</scope>
    <source>
        <strain evidence="2">Schooner1</strain>
    </source>
</reference>
<dbReference type="EMBL" id="JAOAOG010000325">
    <property type="protein sequence ID" value="KAJ6229025.1"/>
    <property type="molecule type" value="Genomic_DNA"/>
</dbReference>
<evidence type="ECO:0000313" key="3">
    <source>
        <dbReference type="Proteomes" id="UP001150062"/>
    </source>
</evidence>
<sequence length="345" mass="40902">MENKTSTIGPFQYPKNNLSDIEANFRIEELFKSLYQFYVPISLITFQNNNVVDRLIWVSEKRHYCSASDIATIIIHSSNYIPHKAKFKKEKQPLGALVSFEFLNERPSKYDMRRKNGIRSRYSSKEIGFVVSIKNFQFIFQEKRIPLRFSPLAKVSKKTSIQRKRPHNTSNRNQTKTDSKKKASNYKRKYRKKAQLSKQVDVEIKQKSENQIKRNSHKKQQRQQRPKKQQSQREQIDKLEIPEPKQNLHEDNLNFQILPKDSPQLLANTSLNKTETDMDLLFNNDLLFNDPDSLFNHDPNVIQQSNFCNFNLNHNSNFICDDNFSDLIFNYDNFFIENPLDFDNY</sequence>
<accession>A0ABQ8XA71</accession>